<reference evidence="1" key="1">
    <citation type="submission" date="2020-07" db="EMBL/GenBank/DDBJ databases">
        <title>Dissolved microcystin release linked to lysis of a Microcystis spp. bloom in Lake Erie (USA) attributed to a novel cyanophage.</title>
        <authorList>
            <person name="McKindles K.M."/>
            <person name="Manes M.A."/>
            <person name="DeMarco J.R."/>
            <person name="McClure A."/>
            <person name="McKay R.M."/>
            <person name="Davis T.W."/>
            <person name="Bullerjahn G.S."/>
        </authorList>
    </citation>
    <scope>NUCLEOTIDE SEQUENCE</scope>
</reference>
<name>A0A7G9A4I2_9VIRU</name>
<evidence type="ECO:0000313" key="1">
    <source>
        <dbReference type="EMBL" id="QNL31655.1"/>
    </source>
</evidence>
<accession>A0A7G9A4I2</accession>
<proteinExistence type="predicted"/>
<dbReference type="EMBL" id="MT840187">
    <property type="protein sequence ID" value="QNL31655.1"/>
    <property type="molecule type" value="Genomic_DNA"/>
</dbReference>
<sequence length="219" mass="25291">MNLLSRGWWKELTFDQVQQTLAHESSNSICLYGLVSNVSNVDLDQTNADFEILCRFTSGTIKIDLTYLFILEKITLIDLLKLGKHSIWIKGKVTSFPVLTVQIKKWGFDWDDLQISKSLEYDLEVTYDNLSDDDARKWVDTLESSTNPRVKQLLEWWYWQGSGQIEGLNPSPIDTLKFWGLTTFIPAYTGISIPQSIRKDFVLFKRALLLASMRLVEND</sequence>
<protein>
    <submittedName>
        <fullName evidence="1">Uncharacterized protein</fullName>
    </submittedName>
</protein>
<organism evidence="1">
    <name type="scientific">Bacteriophage sp</name>
    <dbReference type="NCBI Taxonomy" id="38018"/>
    <lineage>
        <taxon>Viruses</taxon>
    </lineage>
</organism>